<feature type="non-terminal residue" evidence="1">
    <location>
        <position position="1"/>
    </location>
</feature>
<dbReference type="Proteomes" id="UP000789525">
    <property type="component" value="Unassembled WGS sequence"/>
</dbReference>
<accession>A0ACA9Q1P2</accession>
<keyword evidence="2" id="KW-1185">Reference proteome</keyword>
<organism evidence="1 2">
    <name type="scientific">Acaulospora colombiana</name>
    <dbReference type="NCBI Taxonomy" id="27376"/>
    <lineage>
        <taxon>Eukaryota</taxon>
        <taxon>Fungi</taxon>
        <taxon>Fungi incertae sedis</taxon>
        <taxon>Mucoromycota</taxon>
        <taxon>Glomeromycotina</taxon>
        <taxon>Glomeromycetes</taxon>
        <taxon>Diversisporales</taxon>
        <taxon>Acaulosporaceae</taxon>
        <taxon>Acaulospora</taxon>
    </lineage>
</organism>
<proteinExistence type="predicted"/>
<protein>
    <submittedName>
        <fullName evidence="1">15128_t:CDS:1</fullName>
    </submittedName>
</protein>
<gene>
    <name evidence="1" type="ORF">ACOLOM_LOCUS11733</name>
</gene>
<dbReference type="EMBL" id="CAJVPT010043603">
    <property type="protein sequence ID" value="CAG8732606.1"/>
    <property type="molecule type" value="Genomic_DNA"/>
</dbReference>
<evidence type="ECO:0000313" key="1">
    <source>
        <dbReference type="EMBL" id="CAG8732606.1"/>
    </source>
</evidence>
<evidence type="ECO:0000313" key="2">
    <source>
        <dbReference type="Proteomes" id="UP000789525"/>
    </source>
</evidence>
<comment type="caution">
    <text evidence="1">The sequence shown here is derived from an EMBL/GenBank/DDBJ whole genome shotgun (WGS) entry which is preliminary data.</text>
</comment>
<reference evidence="1" key="1">
    <citation type="submission" date="2021-06" db="EMBL/GenBank/DDBJ databases">
        <authorList>
            <person name="Kallberg Y."/>
            <person name="Tangrot J."/>
            <person name="Rosling A."/>
        </authorList>
    </citation>
    <scope>NUCLEOTIDE SEQUENCE</scope>
    <source>
        <strain evidence="1">CL356</strain>
    </source>
</reference>
<name>A0ACA9Q1P2_9GLOM</name>
<sequence length="203" mass="23651">SPTAPRVFVSKWMDYSNKYGLGYQLTDGSVGVYFNDKTTLVMSPDGIHFEYVYNLRNSDNSVSSRRSFYTVNEHPKDLHKKLYLLKNFRRYMNESIVKNNSYTFVDVERTHNMEFVTKFKRTPHAILFRLSNRLIQVNFFDHEKIVLSDEGRVITHINEESGINTYAVSEVLGGNHSTIMARLKYVRDVLKKIVEAGHKNVDK</sequence>